<sequence length="103" mass="11826">MYPQDHKSLINFRASLLLSMQGALLGEVTPELRGVTVGWTEDIIQGIFYYDCKITDDISDIVEEIETLIISGFPDYRINFKAVQNNESRLPEGLLEWVYLRAE</sequence>
<reference evidence="2" key="2">
    <citation type="submission" date="2019-01" db="EMBL/GenBank/DDBJ databases">
        <title>Genome sequence of Desulfonema ishimotonii strain Tokyo 01.</title>
        <authorList>
            <person name="Fukui M."/>
        </authorList>
    </citation>
    <scope>NUCLEOTIDE SEQUENCE [LARGE SCALE GENOMIC DNA]</scope>
    <source>
        <strain evidence="2">Tokyo 01</strain>
    </source>
</reference>
<dbReference type="EMBL" id="BEXT01000001">
    <property type="protein sequence ID" value="GBC62561.1"/>
    <property type="molecule type" value="Genomic_DNA"/>
</dbReference>
<dbReference type="InterPro" id="IPR058702">
    <property type="entry name" value="MafI2-like"/>
</dbReference>
<proteinExistence type="predicted"/>
<protein>
    <submittedName>
        <fullName evidence="1">Uncharacterized protein</fullName>
    </submittedName>
</protein>
<dbReference type="Pfam" id="PF26541">
    <property type="entry name" value="MafI2"/>
    <property type="match status" value="1"/>
</dbReference>
<dbReference type="Proteomes" id="UP000288096">
    <property type="component" value="Unassembled WGS sequence"/>
</dbReference>
<accession>A0A401G019</accession>
<reference evidence="2" key="1">
    <citation type="submission" date="2017-11" db="EMBL/GenBank/DDBJ databases">
        <authorList>
            <person name="Watanabe M."/>
            <person name="Kojima H."/>
        </authorList>
    </citation>
    <scope>NUCLEOTIDE SEQUENCE [LARGE SCALE GENOMIC DNA]</scope>
    <source>
        <strain evidence="2">Tokyo 01</strain>
    </source>
</reference>
<comment type="caution">
    <text evidence="1">The sequence shown here is derived from an EMBL/GenBank/DDBJ whole genome shotgun (WGS) entry which is preliminary data.</text>
</comment>
<dbReference type="RefSeq" id="WP_124329726.1">
    <property type="nucleotide sequence ID" value="NZ_BEXT01000001.1"/>
</dbReference>
<evidence type="ECO:0000313" key="2">
    <source>
        <dbReference type="Proteomes" id="UP000288096"/>
    </source>
</evidence>
<gene>
    <name evidence="1" type="ORF">DENIS_3533</name>
</gene>
<organism evidence="1 2">
    <name type="scientific">Desulfonema ishimotonii</name>
    <dbReference type="NCBI Taxonomy" id="45657"/>
    <lineage>
        <taxon>Bacteria</taxon>
        <taxon>Pseudomonadati</taxon>
        <taxon>Thermodesulfobacteriota</taxon>
        <taxon>Desulfobacteria</taxon>
        <taxon>Desulfobacterales</taxon>
        <taxon>Desulfococcaceae</taxon>
        <taxon>Desulfonema</taxon>
    </lineage>
</organism>
<dbReference type="OrthoDB" id="5147272at2"/>
<name>A0A401G019_9BACT</name>
<keyword evidence="2" id="KW-1185">Reference proteome</keyword>
<evidence type="ECO:0000313" key="1">
    <source>
        <dbReference type="EMBL" id="GBC62561.1"/>
    </source>
</evidence>
<dbReference type="AlphaFoldDB" id="A0A401G019"/>